<accession>A0A8J6TWB6</accession>
<comment type="caution">
    <text evidence="1">The sequence shown here is derived from an EMBL/GenBank/DDBJ whole genome shotgun (WGS) entry which is preliminary data.</text>
</comment>
<dbReference type="Proteomes" id="UP000654401">
    <property type="component" value="Unassembled WGS sequence"/>
</dbReference>
<dbReference type="Gene3D" id="1.10.10.1150">
    <property type="entry name" value="Coenzyme PQQ synthesis protein D (PqqD)"/>
    <property type="match status" value="1"/>
</dbReference>
<sequence>MGGEEIESSDELDQSHYFCRNNAYTRLTGGDGEVALVDKRDPKQTVSLEPWLATVFMLADGQHTVGELIGHLRGQYMEQPPAELERTILSVVERLVDSGTVRLNEAPIEPAYHLARPIEELDPEEAKRFLQEDGYYQLPH</sequence>
<protein>
    <submittedName>
        <fullName evidence="1">PqqD family peptide modification chaperone</fullName>
    </submittedName>
</protein>
<proteinExistence type="predicted"/>
<dbReference type="InterPro" id="IPR008792">
    <property type="entry name" value="PQQD"/>
</dbReference>
<evidence type="ECO:0000313" key="2">
    <source>
        <dbReference type="Proteomes" id="UP000654401"/>
    </source>
</evidence>
<gene>
    <name evidence="1" type="ORF">H8D24_07970</name>
</gene>
<organism evidence="1 2">
    <name type="scientific">Candidatus Thiopontia autotrophica</name>
    <dbReference type="NCBI Taxonomy" id="2841688"/>
    <lineage>
        <taxon>Bacteria</taxon>
        <taxon>Pseudomonadati</taxon>
        <taxon>Pseudomonadota</taxon>
        <taxon>Gammaproteobacteria</taxon>
        <taxon>Candidatus Thiopontia</taxon>
    </lineage>
</organism>
<dbReference type="EMBL" id="JACNFK010000038">
    <property type="protein sequence ID" value="MBC8520320.1"/>
    <property type="molecule type" value="Genomic_DNA"/>
</dbReference>
<name>A0A8J6TWB6_9GAMM</name>
<dbReference type="Pfam" id="PF05402">
    <property type="entry name" value="PqqD"/>
    <property type="match status" value="1"/>
</dbReference>
<dbReference type="InterPro" id="IPR041881">
    <property type="entry name" value="PqqD_sf"/>
</dbReference>
<evidence type="ECO:0000313" key="1">
    <source>
        <dbReference type="EMBL" id="MBC8520320.1"/>
    </source>
</evidence>
<dbReference type="AlphaFoldDB" id="A0A8J6TWB6"/>
<reference evidence="1 2" key="1">
    <citation type="submission" date="2020-08" db="EMBL/GenBank/DDBJ databases">
        <title>Bridging the membrane lipid divide: bacteria of the FCB group superphylum have the potential to synthesize archaeal ether lipids.</title>
        <authorList>
            <person name="Villanueva L."/>
            <person name="Von Meijenfeldt F.A.B."/>
            <person name="Westbye A.B."/>
            <person name="Yadav S."/>
            <person name="Hopmans E.C."/>
            <person name="Dutilh B.E."/>
            <person name="Sinninghe Damste J.S."/>
        </authorList>
    </citation>
    <scope>NUCLEOTIDE SEQUENCE [LARGE SCALE GENOMIC DNA]</scope>
    <source>
        <strain evidence="1">NIOZ-UU100</strain>
    </source>
</reference>